<protein>
    <submittedName>
        <fullName evidence="1">Uncharacterized protein</fullName>
    </submittedName>
</protein>
<dbReference type="Proteomes" id="UP001234178">
    <property type="component" value="Unassembled WGS sequence"/>
</dbReference>
<sequence>MLAGSFGVQFITDGVFATDAYTRLDSSCADMRPKRSASIPPESSISFWSLSTSGQEFVLGPLPLCTSLNCCGLIKYLYDINQVTSSDIY</sequence>
<evidence type="ECO:0000313" key="2">
    <source>
        <dbReference type="Proteomes" id="UP001234178"/>
    </source>
</evidence>
<accession>A0ABQ9Z4P1</accession>
<comment type="caution">
    <text evidence="1">The sequence shown here is derived from an EMBL/GenBank/DDBJ whole genome shotgun (WGS) entry which is preliminary data.</text>
</comment>
<organism evidence="1 2">
    <name type="scientific">Daphnia magna</name>
    <dbReference type="NCBI Taxonomy" id="35525"/>
    <lineage>
        <taxon>Eukaryota</taxon>
        <taxon>Metazoa</taxon>
        <taxon>Ecdysozoa</taxon>
        <taxon>Arthropoda</taxon>
        <taxon>Crustacea</taxon>
        <taxon>Branchiopoda</taxon>
        <taxon>Diplostraca</taxon>
        <taxon>Cladocera</taxon>
        <taxon>Anomopoda</taxon>
        <taxon>Daphniidae</taxon>
        <taxon>Daphnia</taxon>
    </lineage>
</organism>
<keyword evidence="2" id="KW-1185">Reference proteome</keyword>
<evidence type="ECO:0000313" key="1">
    <source>
        <dbReference type="EMBL" id="KAK4007859.1"/>
    </source>
</evidence>
<proteinExistence type="predicted"/>
<gene>
    <name evidence="1" type="ORF">OUZ56_013009</name>
</gene>
<name>A0ABQ9Z4P1_9CRUS</name>
<reference evidence="1 2" key="1">
    <citation type="journal article" date="2023" name="Nucleic Acids Res.">
        <title>The hologenome of Daphnia magna reveals possible DNA methylation and microbiome-mediated evolution of the host genome.</title>
        <authorList>
            <person name="Chaturvedi A."/>
            <person name="Li X."/>
            <person name="Dhandapani V."/>
            <person name="Marshall H."/>
            <person name="Kissane S."/>
            <person name="Cuenca-Cambronero M."/>
            <person name="Asole G."/>
            <person name="Calvet F."/>
            <person name="Ruiz-Romero M."/>
            <person name="Marangio P."/>
            <person name="Guigo R."/>
            <person name="Rago D."/>
            <person name="Mirbahai L."/>
            <person name="Eastwood N."/>
            <person name="Colbourne J.K."/>
            <person name="Zhou J."/>
            <person name="Mallon E."/>
            <person name="Orsini L."/>
        </authorList>
    </citation>
    <scope>NUCLEOTIDE SEQUENCE [LARGE SCALE GENOMIC DNA]</scope>
    <source>
        <strain evidence="1">LRV0_1</strain>
    </source>
</reference>
<dbReference type="EMBL" id="JAOYFB010000002">
    <property type="protein sequence ID" value="KAK4007859.1"/>
    <property type="molecule type" value="Genomic_DNA"/>
</dbReference>